<organism evidence="2 3">
    <name type="scientific">Methylobacterium gregans</name>
    <dbReference type="NCBI Taxonomy" id="374424"/>
    <lineage>
        <taxon>Bacteria</taxon>
        <taxon>Pseudomonadati</taxon>
        <taxon>Pseudomonadota</taxon>
        <taxon>Alphaproteobacteria</taxon>
        <taxon>Hyphomicrobiales</taxon>
        <taxon>Methylobacteriaceae</taxon>
        <taxon>Methylobacterium</taxon>
    </lineage>
</organism>
<dbReference type="Pfam" id="PF09250">
    <property type="entry name" value="Prim-Pol"/>
    <property type="match status" value="1"/>
</dbReference>
<dbReference type="InterPro" id="IPR015330">
    <property type="entry name" value="DNA_primase/pol_bifunc_N"/>
</dbReference>
<dbReference type="EMBL" id="BPQM01000064">
    <property type="protein sequence ID" value="GJD79529.1"/>
    <property type="molecule type" value="Genomic_DNA"/>
</dbReference>
<dbReference type="Gene3D" id="3.30.720.160">
    <property type="entry name" value="Bifunctional DNA primase/polymerase, N-terminal"/>
    <property type="match status" value="1"/>
</dbReference>
<keyword evidence="3" id="KW-1185">Reference proteome</keyword>
<protein>
    <recommendedName>
        <fullName evidence="1">DNA primase/polymerase bifunctional N-terminal domain-containing protein</fullName>
    </recommendedName>
</protein>
<sequence length="1360" mass="147712">MRSDEFPTEVHPLVAAVLGRFQGARVISLRDAASFDHAAEAAERAAKLAAAEVRAREFAWRQEEHRQSFRVVAPACVANGWSLFPQSRGEKRGPIQVLKADNNRKTLQWKPYQERLPTREELSWWANSESRTNRANTALIMGPISGGALAVDIDVSDPSISEAVLRLADQHLGRTEFRRVGRAPRIVLVYRSDPADPIRNRAYALAATGPGGEDDAQAIEVLADRKPITGFGAHHRTGRHFKWIGACRPDTHGPEHATVIGQAAIEAFVSAVDGAGIIIPNLRRALAVGDGPMIDPALVTATGFVRPGVNMSMSGVQWDAQGKVIGGREAYVHSRAYSYVLHNAGLALTEDGPYTLAGLLKDECEAAFAPGGTKFKSPQELVRGCRERIDSSVAKLMRGEMKSRGIVRDEATGKVTAVPVVPHAVERLEADDLSWLPTERAKLPDDVVFEPADPALARERALISKAERDEQSLRLGTSIVEVFRGFHDIVRRDHALGKEAPVRPVFLLRTPTGAGKSSTAVKVTTEDLARNGPILGAGFVGEGDQRRPARGAMLYMQPSYDNIAENVERFQRSSRGATAVFRRNAEDAAKDLPAGTRYLILEGKERGGCLRADDQRVLRAAGISTANLCKAQVEDGIGGTEERVCSHYDTCPVIAARKKITEAEVIFVPTAFLTSPSLPAGLLDHVAGVIIDERCWTEILRWDAFPTATLDQHRAPPRTYKRDKGETGEDLAVARQYAARTAAEAIRKHHDVATMLVVEHGMEKAEAFVEAAVKVCGRAQEAGRKLHPGMNSEAIRLLAERPKGKHLREEWRFWKIVEERLAALKHDGVIRDLNGGRDRLDRDGNAMPGQARGERDYRIQTIDGGANVRISWRAAPNFAEKPILLLDASADEELTSKCWGGREVQVTHLDAELNLRTILVADRAWRSAEFQMAYAGADKSKRRAIAATVKRFRHAISAASLLYGHGRILVGAPKATRAALMDAWGEPANVDWAHYGAIRGLDFARRHLVAFSVGRHEFPVRVIDGIVAAATYDDPEPETPIDPWGDGCVHNEDGSLATDDRGHAIEVRPPQVRRTHPLRNGGGVTVTVSEYEGRWARVIQRQFREEELSQFAGRLRPVYRVDEEAPLWIAGSKVLPEGFVVDDVVGMADLADPVRVGALFDAIRRTGVADARVIAEQAPDSRLRGAAAAVLHELGLDAPDATSRWSKGMAAVEAVVDGVSTTVQVPAYVSDPVAHVRETYSALGMDVTETEFLALGAQPAGGYARSEEGDKVVAEVGTRAARAARELAVRDEVRASFDRVASNFGTDAATLFGPHGIDMDEQMVLVANPPPADDGAEVVTLPVAKGSGPAVPSEPDAAAA</sequence>
<evidence type="ECO:0000313" key="3">
    <source>
        <dbReference type="Proteomes" id="UP001055108"/>
    </source>
</evidence>
<reference evidence="2" key="2">
    <citation type="submission" date="2021-08" db="EMBL/GenBank/DDBJ databases">
        <authorList>
            <person name="Tani A."/>
            <person name="Ola A."/>
            <person name="Ogura Y."/>
            <person name="Katsura K."/>
            <person name="Hayashi T."/>
        </authorList>
    </citation>
    <scope>NUCLEOTIDE SEQUENCE</scope>
    <source>
        <strain evidence="2">NBRC 103626</strain>
    </source>
</reference>
<gene>
    <name evidence="2" type="ORF">NBEOAGPD_2758</name>
</gene>
<proteinExistence type="predicted"/>
<name>A0AA37MCG7_9HYPH</name>
<reference evidence="2" key="1">
    <citation type="journal article" date="2016" name="Front. Microbiol.">
        <title>Genome Sequence of the Piezophilic, Mesophilic Sulfate-Reducing Bacterium Desulfovibrio indicus J2T.</title>
        <authorList>
            <person name="Cao J."/>
            <person name="Maignien L."/>
            <person name="Shao Z."/>
            <person name="Alain K."/>
            <person name="Jebbar M."/>
        </authorList>
    </citation>
    <scope>NUCLEOTIDE SEQUENCE</scope>
    <source>
        <strain evidence="2">NBRC 103626</strain>
    </source>
</reference>
<evidence type="ECO:0000313" key="2">
    <source>
        <dbReference type="EMBL" id="GJD79529.1"/>
    </source>
</evidence>
<dbReference type="Proteomes" id="UP001055108">
    <property type="component" value="Unassembled WGS sequence"/>
</dbReference>
<feature type="domain" description="DNA primase/polymerase bifunctional N-terminal" evidence="1">
    <location>
        <begin position="74"/>
        <end position="249"/>
    </location>
</feature>
<evidence type="ECO:0000259" key="1">
    <source>
        <dbReference type="Pfam" id="PF09250"/>
    </source>
</evidence>
<accession>A0AA37MCG7</accession>
<comment type="caution">
    <text evidence="2">The sequence shown here is derived from an EMBL/GenBank/DDBJ whole genome shotgun (WGS) entry which is preliminary data.</text>
</comment>